<reference evidence="2" key="2">
    <citation type="submission" date="2014-06" db="EMBL/GenBank/DDBJ databases">
        <authorList>
            <person name="Genoscope - CEA"/>
        </authorList>
    </citation>
    <scope>NUCLEOTIDE SEQUENCE</scope>
</reference>
<sequence length="88" mass="9970">MPIWFTNSLSLQSPDPADPGTWPLLHVKVIFFRDRGFAVAVSASHKVCDAASLSMFVRSWTKAAKGFVRLLISLWSFLRYSNTKQNPR</sequence>
<dbReference type="Gene3D" id="3.30.559.10">
    <property type="entry name" value="Chloramphenicol acetyltransferase-like domain"/>
    <property type="match status" value="1"/>
</dbReference>
<dbReference type="STRING" id="3708.A0A078FQW6"/>
<evidence type="ECO:0000313" key="1">
    <source>
        <dbReference type="EMBL" id="CAF2036640.1"/>
    </source>
</evidence>
<dbReference type="Proteomes" id="UP000028999">
    <property type="component" value="Unassembled WGS sequence"/>
</dbReference>
<proteinExistence type="predicted"/>
<gene>
    <name evidence="2" type="primary">BnaA09g05070D</name>
    <name evidence="1" type="ORF">DARMORV10_A09P06700.1</name>
    <name evidence="2" type="ORF">GSBRNA2T00094764001</name>
</gene>
<reference evidence="1" key="3">
    <citation type="submission" date="2021-01" db="EMBL/GenBank/DDBJ databases">
        <authorList>
            <consortium name="Genoscope - CEA"/>
            <person name="William W."/>
        </authorList>
    </citation>
    <scope>NUCLEOTIDE SEQUENCE</scope>
</reference>
<reference evidence="2 3" key="1">
    <citation type="journal article" date="2014" name="Science">
        <title>Plant genetics. Early allopolyploid evolution in the post-Neolithic Brassica napus oilseed genome.</title>
        <authorList>
            <person name="Chalhoub B."/>
            <person name="Denoeud F."/>
            <person name="Liu S."/>
            <person name="Parkin I.A."/>
            <person name="Tang H."/>
            <person name="Wang X."/>
            <person name="Chiquet J."/>
            <person name="Belcram H."/>
            <person name="Tong C."/>
            <person name="Samans B."/>
            <person name="Correa M."/>
            <person name="Da Silva C."/>
            <person name="Just J."/>
            <person name="Falentin C."/>
            <person name="Koh C.S."/>
            <person name="Le Clainche I."/>
            <person name="Bernard M."/>
            <person name="Bento P."/>
            <person name="Noel B."/>
            <person name="Labadie K."/>
            <person name="Alberti A."/>
            <person name="Charles M."/>
            <person name="Arnaud D."/>
            <person name="Guo H."/>
            <person name="Daviaud C."/>
            <person name="Alamery S."/>
            <person name="Jabbari K."/>
            <person name="Zhao M."/>
            <person name="Edger P.P."/>
            <person name="Chelaifa H."/>
            <person name="Tack D."/>
            <person name="Lassalle G."/>
            <person name="Mestiri I."/>
            <person name="Schnel N."/>
            <person name="Le Paslier M.C."/>
            <person name="Fan G."/>
            <person name="Renault V."/>
            <person name="Bayer P.E."/>
            <person name="Golicz A.A."/>
            <person name="Manoli S."/>
            <person name="Lee T.H."/>
            <person name="Thi V.H."/>
            <person name="Chalabi S."/>
            <person name="Hu Q."/>
            <person name="Fan C."/>
            <person name="Tollenaere R."/>
            <person name="Lu Y."/>
            <person name="Battail C."/>
            <person name="Shen J."/>
            <person name="Sidebottom C.H."/>
            <person name="Wang X."/>
            <person name="Canaguier A."/>
            <person name="Chauveau A."/>
            <person name="Berard A."/>
            <person name="Deniot G."/>
            <person name="Guan M."/>
            <person name="Liu Z."/>
            <person name="Sun F."/>
            <person name="Lim Y.P."/>
            <person name="Lyons E."/>
            <person name="Town C.D."/>
            <person name="Bancroft I."/>
            <person name="Wang X."/>
            <person name="Meng J."/>
            <person name="Ma J."/>
            <person name="Pires J.C."/>
            <person name="King G.J."/>
            <person name="Brunel D."/>
            <person name="Delourme R."/>
            <person name="Renard M."/>
            <person name="Aury J.M."/>
            <person name="Adams K.L."/>
            <person name="Batley J."/>
            <person name="Snowdon R.J."/>
            <person name="Tost J."/>
            <person name="Edwards D."/>
            <person name="Zhou Y."/>
            <person name="Hua W."/>
            <person name="Sharpe A.G."/>
            <person name="Paterson A.H."/>
            <person name="Guan C."/>
            <person name="Wincker P."/>
        </authorList>
    </citation>
    <scope>NUCLEOTIDE SEQUENCE [LARGE SCALE GENOMIC DNA]</scope>
    <source>
        <strain evidence="3">cv. Darmor-bzh</strain>
    </source>
</reference>
<accession>A0A078FQW6</accession>
<dbReference type="EMBL" id="HG994363">
    <property type="protein sequence ID" value="CAF2036640.1"/>
    <property type="molecule type" value="Genomic_DNA"/>
</dbReference>
<dbReference type="EMBL" id="LK032067">
    <property type="protein sequence ID" value="CDY16875.1"/>
    <property type="molecule type" value="Genomic_DNA"/>
</dbReference>
<keyword evidence="3" id="KW-1185">Reference proteome</keyword>
<dbReference type="PaxDb" id="3708-A0A078FQW6"/>
<evidence type="ECO:0000313" key="2">
    <source>
        <dbReference type="EMBL" id="CDY16875.1"/>
    </source>
</evidence>
<dbReference type="Pfam" id="PF02458">
    <property type="entry name" value="Transferase"/>
    <property type="match status" value="1"/>
</dbReference>
<organism evidence="2 3">
    <name type="scientific">Brassica napus</name>
    <name type="common">Rape</name>
    <dbReference type="NCBI Taxonomy" id="3708"/>
    <lineage>
        <taxon>Eukaryota</taxon>
        <taxon>Viridiplantae</taxon>
        <taxon>Streptophyta</taxon>
        <taxon>Embryophyta</taxon>
        <taxon>Tracheophyta</taxon>
        <taxon>Spermatophyta</taxon>
        <taxon>Magnoliopsida</taxon>
        <taxon>eudicotyledons</taxon>
        <taxon>Gunneridae</taxon>
        <taxon>Pentapetalae</taxon>
        <taxon>rosids</taxon>
        <taxon>malvids</taxon>
        <taxon>Brassicales</taxon>
        <taxon>Brassicaceae</taxon>
        <taxon>Brassiceae</taxon>
        <taxon>Brassica</taxon>
    </lineage>
</organism>
<dbReference type="InterPro" id="IPR023213">
    <property type="entry name" value="CAT-like_dom_sf"/>
</dbReference>
<dbReference type="SUPFAM" id="SSF52777">
    <property type="entry name" value="CoA-dependent acyltransferases"/>
    <property type="match status" value="1"/>
</dbReference>
<dbReference type="OMA" id="NTKQNPR"/>
<name>A0A078FQW6_BRANA</name>
<dbReference type="Proteomes" id="UP001295469">
    <property type="component" value="Chromosome A09"/>
</dbReference>
<protein>
    <submittedName>
        <fullName evidence="1">(rape) hypothetical protein</fullName>
    </submittedName>
    <submittedName>
        <fullName evidence="2">BnaA09g05070D protein</fullName>
    </submittedName>
</protein>
<dbReference type="Gramene" id="CDY16875">
    <property type="protein sequence ID" value="CDY16875"/>
    <property type="gene ID" value="GSBRNA2T00094764001"/>
</dbReference>
<dbReference type="AlphaFoldDB" id="A0A078FQW6"/>
<evidence type="ECO:0000313" key="3">
    <source>
        <dbReference type="Proteomes" id="UP000028999"/>
    </source>
</evidence>